<feature type="domain" description="DUF427" evidence="1">
    <location>
        <begin position="20"/>
        <end position="111"/>
    </location>
</feature>
<gene>
    <name evidence="2" type="ORF">D7S89_09635</name>
</gene>
<keyword evidence="3" id="KW-1185">Reference proteome</keyword>
<protein>
    <submittedName>
        <fullName evidence="2">DUF427 domain-containing protein</fullName>
    </submittedName>
</protein>
<dbReference type="InterPro" id="IPR038694">
    <property type="entry name" value="DUF427_sf"/>
</dbReference>
<name>A0A494XPQ0_9BURK</name>
<sequence>MTNADTPHRVEIAPNEHRLRVIHYGITIADTTRGFTLRETGLPDVLYFPREDVNMSRLRPSDYTTFCPYKGTATHFHLVTEEAGMVENVAWSYEDPLETAARIKGCIAFYPARVEQIHQTS</sequence>
<dbReference type="PANTHER" id="PTHR34310:SF9">
    <property type="entry name" value="BLR5716 PROTEIN"/>
    <property type="match status" value="1"/>
</dbReference>
<dbReference type="OrthoDB" id="4565346at2"/>
<dbReference type="RefSeq" id="WP_121277890.1">
    <property type="nucleotide sequence ID" value="NZ_RBZV01000003.1"/>
</dbReference>
<proteinExistence type="predicted"/>
<evidence type="ECO:0000313" key="2">
    <source>
        <dbReference type="EMBL" id="RKP49503.1"/>
    </source>
</evidence>
<reference evidence="2 3" key="1">
    <citation type="submission" date="2018-10" db="EMBL/GenBank/DDBJ databases">
        <title>Paraburkholderia sp. 7MK8-2, isolated from soil.</title>
        <authorList>
            <person name="Gao Z.-H."/>
            <person name="Qiu L.-H."/>
        </authorList>
    </citation>
    <scope>NUCLEOTIDE SEQUENCE [LARGE SCALE GENOMIC DNA]</scope>
    <source>
        <strain evidence="2 3">7MK8-2</strain>
    </source>
</reference>
<dbReference type="AlphaFoldDB" id="A0A494XPQ0"/>
<dbReference type="EMBL" id="RBZV01000003">
    <property type="protein sequence ID" value="RKP49503.1"/>
    <property type="molecule type" value="Genomic_DNA"/>
</dbReference>
<dbReference type="InterPro" id="IPR007361">
    <property type="entry name" value="DUF427"/>
</dbReference>
<evidence type="ECO:0000313" key="3">
    <source>
        <dbReference type="Proteomes" id="UP000280434"/>
    </source>
</evidence>
<dbReference type="PANTHER" id="PTHR34310">
    <property type="entry name" value="DUF427 DOMAIN PROTEIN (AFU_ORTHOLOGUE AFUA_3G02220)"/>
    <property type="match status" value="1"/>
</dbReference>
<organism evidence="2 3">
    <name type="scientific">Trinickia fusca</name>
    <dbReference type="NCBI Taxonomy" id="2419777"/>
    <lineage>
        <taxon>Bacteria</taxon>
        <taxon>Pseudomonadati</taxon>
        <taxon>Pseudomonadota</taxon>
        <taxon>Betaproteobacteria</taxon>
        <taxon>Burkholderiales</taxon>
        <taxon>Burkholderiaceae</taxon>
        <taxon>Trinickia</taxon>
    </lineage>
</organism>
<dbReference type="Gene3D" id="2.170.150.40">
    <property type="entry name" value="Domain of unknown function (DUF427)"/>
    <property type="match status" value="1"/>
</dbReference>
<dbReference type="Pfam" id="PF04248">
    <property type="entry name" value="NTP_transf_9"/>
    <property type="match status" value="1"/>
</dbReference>
<accession>A0A494XPQ0</accession>
<evidence type="ECO:0000259" key="1">
    <source>
        <dbReference type="Pfam" id="PF04248"/>
    </source>
</evidence>
<dbReference type="Proteomes" id="UP000280434">
    <property type="component" value="Unassembled WGS sequence"/>
</dbReference>
<comment type="caution">
    <text evidence="2">The sequence shown here is derived from an EMBL/GenBank/DDBJ whole genome shotgun (WGS) entry which is preliminary data.</text>
</comment>